<dbReference type="EMBL" id="CM055105">
    <property type="protein sequence ID" value="KAJ7531937.1"/>
    <property type="molecule type" value="Genomic_DNA"/>
</dbReference>
<reference evidence="2" key="1">
    <citation type="journal article" date="2024" name="Proc. Natl. Acad. Sci. U.S.A.">
        <title>Extraordinary preservation of gene collinearity over three hundred million years revealed in homosporous lycophytes.</title>
        <authorList>
            <person name="Li C."/>
            <person name="Wickell D."/>
            <person name="Kuo L.Y."/>
            <person name="Chen X."/>
            <person name="Nie B."/>
            <person name="Liao X."/>
            <person name="Peng D."/>
            <person name="Ji J."/>
            <person name="Jenkins J."/>
            <person name="Williams M."/>
            <person name="Shu S."/>
            <person name="Plott C."/>
            <person name="Barry K."/>
            <person name="Rajasekar S."/>
            <person name="Grimwood J."/>
            <person name="Han X."/>
            <person name="Sun S."/>
            <person name="Hou Z."/>
            <person name="He W."/>
            <person name="Dai G."/>
            <person name="Sun C."/>
            <person name="Schmutz J."/>
            <person name="Leebens-Mack J.H."/>
            <person name="Li F.W."/>
            <person name="Wang L."/>
        </authorList>
    </citation>
    <scope>NUCLEOTIDE SEQUENCE [LARGE SCALE GENOMIC DNA]</scope>
    <source>
        <strain evidence="2">cv. PW_Plant_1</strain>
    </source>
</reference>
<accession>A0ACC2BQI0</accession>
<gene>
    <name evidence="1" type="ORF">O6H91_14G065400</name>
</gene>
<keyword evidence="2" id="KW-1185">Reference proteome</keyword>
<protein>
    <submittedName>
        <fullName evidence="1">Uncharacterized protein</fullName>
    </submittedName>
</protein>
<sequence length="414" mass="47530">MGQSGDAIHSVLRKPTVIELLLGIFIRVLLLCLSVAVGLIIGWAWRPSWVASIAEQSRANNGSRSSALGWVQRVLGRVCEKANVYWRRPGLEHQEPFGTSSDIGTSEKCEDKLAITEEDLRALMSMLEEEDGGALWQPMMDKSTQSMSCQAWRRDSQERPTEYRQRTVFENVTPQLTRDFFWDDEFRMEWDDMLRSARTLEECPRTGFMVVQWVRKFPFFCKDREYIIARRIWQHRNSFYCITKGVDHPSVHRKGTPRRVDTFYSSFRIRQVESLKGNGLTASEVMLFHYEDMGIQKDIAKLGVRQGMWGYVTKLEPGIRKYMEVRKSKQQLSKSALMAQITTQIPDPIFVKVGCNWDENEAKISEQKKRSGDPLKWVVLIGAVALACGVEKGGVGKFFLVGIARRFGKIGKRL</sequence>
<evidence type="ECO:0000313" key="1">
    <source>
        <dbReference type="EMBL" id="KAJ7531937.1"/>
    </source>
</evidence>
<proteinExistence type="predicted"/>
<evidence type="ECO:0000313" key="2">
    <source>
        <dbReference type="Proteomes" id="UP001162992"/>
    </source>
</evidence>
<organism evidence="1 2">
    <name type="scientific">Diphasiastrum complanatum</name>
    <name type="common">Issler's clubmoss</name>
    <name type="synonym">Lycopodium complanatum</name>
    <dbReference type="NCBI Taxonomy" id="34168"/>
    <lineage>
        <taxon>Eukaryota</taxon>
        <taxon>Viridiplantae</taxon>
        <taxon>Streptophyta</taxon>
        <taxon>Embryophyta</taxon>
        <taxon>Tracheophyta</taxon>
        <taxon>Lycopodiopsida</taxon>
        <taxon>Lycopodiales</taxon>
        <taxon>Lycopodiaceae</taxon>
        <taxon>Lycopodioideae</taxon>
        <taxon>Diphasiastrum</taxon>
    </lineage>
</organism>
<name>A0ACC2BQI0_DIPCM</name>
<dbReference type="Proteomes" id="UP001162992">
    <property type="component" value="Chromosome 14"/>
</dbReference>
<comment type="caution">
    <text evidence="1">The sequence shown here is derived from an EMBL/GenBank/DDBJ whole genome shotgun (WGS) entry which is preliminary data.</text>
</comment>